<feature type="transmembrane region" description="Helical" evidence="6">
    <location>
        <begin position="291"/>
        <end position="311"/>
    </location>
</feature>
<dbReference type="PANTHER" id="PTHR30294:SF29">
    <property type="entry name" value="MULTIDRUG ABC TRANSPORTER PERMEASE YBHS-RELATED"/>
    <property type="match status" value="1"/>
</dbReference>
<comment type="subcellular location">
    <subcellularLocation>
        <location evidence="1">Cell membrane</location>
        <topology evidence="1">Multi-pass membrane protein</topology>
    </subcellularLocation>
</comment>
<sequence length="430" mass="47523">MNKTFIIIKREFLSRVQKKTFLLSTILLPILIFGLYGLIIYFSVKGEEDIRVAIVDSKGVLENKIQSDKTLSFTFLKQADTAQLQKDLVDKKYSGYILLPDSISRRDSLQYHTRNNVGLMTQGKIESRINKALEKSSLQTLLAPGVTLEQVETNKTKVDLKVSKSDGKTGNAGFATALGFICGFLIYIVLFIYGSMVMRGVMEEKTNRIAEVMVSSVKPYQLMIGKIVGIGAVGLVQFLIWGVLMLSLQLLIPVLFPQVMEQAGAAQAAVDQAGAAKSSMLTTIMNNLQSVNMFMIVGLFIIYFLGGYLLYSSLFAAVGSAVNEDPQDAQQLMLPITMPIIFAFVIMTQAINNPDGGLAIFGSLFPLTSPIVMMARIPYGVPAWELILSIALLIGGFLGTTWLAAKIYRTGILMYGKKVTWKELWKWARM</sequence>
<feature type="transmembrane region" description="Helical" evidence="6">
    <location>
        <begin position="227"/>
        <end position="252"/>
    </location>
</feature>
<reference evidence="8 9" key="1">
    <citation type="submission" date="2022-01" db="EMBL/GenBank/DDBJ databases">
        <title>Flavihumibacter sp. nov., isolated from sediment of a river.</title>
        <authorList>
            <person name="Liu H."/>
        </authorList>
    </citation>
    <scope>NUCLEOTIDE SEQUENCE [LARGE SCALE GENOMIC DNA]</scope>
    <source>
        <strain evidence="8 9">RY-1</strain>
    </source>
</reference>
<protein>
    <submittedName>
        <fullName evidence="8">ABC transporter permease</fullName>
    </submittedName>
</protein>
<gene>
    <name evidence="8" type="ORF">L0U88_15220</name>
</gene>
<proteinExistence type="predicted"/>
<name>A0ABS9BMC6_9BACT</name>
<evidence type="ECO:0000256" key="1">
    <source>
        <dbReference type="ARBA" id="ARBA00004651"/>
    </source>
</evidence>
<dbReference type="SUPFAM" id="SSF53850">
    <property type="entry name" value="Periplasmic binding protein-like II"/>
    <property type="match status" value="1"/>
</dbReference>
<feature type="transmembrane region" description="Helical" evidence="6">
    <location>
        <begin position="332"/>
        <end position="351"/>
    </location>
</feature>
<feature type="transmembrane region" description="Helical" evidence="6">
    <location>
        <begin position="172"/>
        <end position="193"/>
    </location>
</feature>
<dbReference type="EMBL" id="JAKEVY010000004">
    <property type="protein sequence ID" value="MCF1715989.1"/>
    <property type="molecule type" value="Genomic_DNA"/>
</dbReference>
<dbReference type="InterPro" id="IPR013525">
    <property type="entry name" value="ABC2_TM"/>
</dbReference>
<feature type="transmembrane region" description="Helical" evidence="6">
    <location>
        <begin position="21"/>
        <end position="42"/>
    </location>
</feature>
<evidence type="ECO:0000313" key="8">
    <source>
        <dbReference type="EMBL" id="MCF1715989.1"/>
    </source>
</evidence>
<evidence type="ECO:0000256" key="5">
    <source>
        <dbReference type="ARBA" id="ARBA00023136"/>
    </source>
</evidence>
<dbReference type="Gene3D" id="3.40.190.10">
    <property type="entry name" value="Periplasmic binding protein-like II"/>
    <property type="match status" value="1"/>
</dbReference>
<evidence type="ECO:0000259" key="7">
    <source>
        <dbReference type="Pfam" id="PF12698"/>
    </source>
</evidence>
<dbReference type="InterPro" id="IPR051449">
    <property type="entry name" value="ABC-2_transporter_component"/>
</dbReference>
<evidence type="ECO:0000256" key="6">
    <source>
        <dbReference type="SAM" id="Phobius"/>
    </source>
</evidence>
<dbReference type="RefSeq" id="WP_234866941.1">
    <property type="nucleotide sequence ID" value="NZ_JAKEVY010000004.1"/>
</dbReference>
<dbReference type="Pfam" id="PF12698">
    <property type="entry name" value="ABC2_membrane_3"/>
    <property type="match status" value="1"/>
</dbReference>
<evidence type="ECO:0000256" key="3">
    <source>
        <dbReference type="ARBA" id="ARBA00022692"/>
    </source>
</evidence>
<keyword evidence="5 6" id="KW-0472">Membrane</keyword>
<keyword evidence="9" id="KW-1185">Reference proteome</keyword>
<keyword evidence="3 6" id="KW-0812">Transmembrane</keyword>
<feature type="domain" description="ABC-2 type transporter transmembrane" evidence="7">
    <location>
        <begin position="19"/>
        <end position="405"/>
    </location>
</feature>
<dbReference type="Proteomes" id="UP001200145">
    <property type="component" value="Unassembled WGS sequence"/>
</dbReference>
<organism evidence="8 9">
    <name type="scientific">Flavihumibacter fluminis</name>
    <dbReference type="NCBI Taxonomy" id="2909236"/>
    <lineage>
        <taxon>Bacteria</taxon>
        <taxon>Pseudomonadati</taxon>
        <taxon>Bacteroidota</taxon>
        <taxon>Chitinophagia</taxon>
        <taxon>Chitinophagales</taxon>
        <taxon>Chitinophagaceae</taxon>
        <taxon>Flavihumibacter</taxon>
    </lineage>
</organism>
<keyword evidence="2" id="KW-1003">Cell membrane</keyword>
<evidence type="ECO:0000256" key="4">
    <source>
        <dbReference type="ARBA" id="ARBA00022989"/>
    </source>
</evidence>
<accession>A0ABS9BMC6</accession>
<keyword evidence="4 6" id="KW-1133">Transmembrane helix</keyword>
<dbReference type="PANTHER" id="PTHR30294">
    <property type="entry name" value="MEMBRANE COMPONENT OF ABC TRANSPORTER YHHJ-RELATED"/>
    <property type="match status" value="1"/>
</dbReference>
<evidence type="ECO:0000256" key="2">
    <source>
        <dbReference type="ARBA" id="ARBA00022475"/>
    </source>
</evidence>
<evidence type="ECO:0000313" key="9">
    <source>
        <dbReference type="Proteomes" id="UP001200145"/>
    </source>
</evidence>
<feature type="transmembrane region" description="Helical" evidence="6">
    <location>
        <begin position="386"/>
        <end position="405"/>
    </location>
</feature>
<comment type="caution">
    <text evidence="8">The sequence shown here is derived from an EMBL/GenBank/DDBJ whole genome shotgun (WGS) entry which is preliminary data.</text>
</comment>